<dbReference type="GO" id="GO:0000225">
    <property type="term" value="F:N-acetylglucosaminylphosphatidylinositol deacetylase activity"/>
    <property type="evidence" value="ECO:0007669"/>
    <property type="project" value="UniProtKB-EC"/>
</dbReference>
<gene>
    <name evidence="4" type="ORF">RN001_010275</name>
</gene>
<evidence type="ECO:0000256" key="1">
    <source>
        <dbReference type="ARBA" id="ARBA00006066"/>
    </source>
</evidence>
<dbReference type="PANTHER" id="PTHR12993">
    <property type="entry name" value="N-ACETYLGLUCOSAMINYL-PHOSPHATIDYLINOSITOL DE-N-ACETYLASE-RELATED"/>
    <property type="match status" value="1"/>
</dbReference>
<dbReference type="Proteomes" id="UP001353858">
    <property type="component" value="Unassembled WGS sequence"/>
</dbReference>
<dbReference type="EC" id="3.5.1.89" evidence="2"/>
<dbReference type="GO" id="GO:0005783">
    <property type="term" value="C:endoplasmic reticulum"/>
    <property type="evidence" value="ECO:0007669"/>
    <property type="project" value="TreeGrafter"/>
</dbReference>
<dbReference type="EMBL" id="JARPUR010000004">
    <property type="protein sequence ID" value="KAK4877769.1"/>
    <property type="molecule type" value="Genomic_DNA"/>
</dbReference>
<dbReference type="SUPFAM" id="SSF102588">
    <property type="entry name" value="LmbE-like"/>
    <property type="match status" value="1"/>
</dbReference>
<feature type="transmembrane region" description="Helical" evidence="3">
    <location>
        <begin position="21"/>
        <end position="38"/>
    </location>
</feature>
<dbReference type="Pfam" id="PF02585">
    <property type="entry name" value="PIG-L"/>
    <property type="match status" value="1"/>
</dbReference>
<name>A0AAN7SFY9_9COLE</name>
<reference evidence="5" key="1">
    <citation type="submission" date="2023-01" db="EMBL/GenBank/DDBJ databases">
        <title>Key to firefly adult light organ development and bioluminescence: homeobox transcription factors regulate luciferase expression and transportation to peroxisome.</title>
        <authorList>
            <person name="Fu X."/>
        </authorList>
    </citation>
    <scope>NUCLEOTIDE SEQUENCE [LARGE SCALE GENOMIC DNA]</scope>
</reference>
<dbReference type="Gene3D" id="3.40.50.10320">
    <property type="entry name" value="LmbE-like"/>
    <property type="match status" value="1"/>
</dbReference>
<comment type="caution">
    <text evidence="4">The sequence shown here is derived from an EMBL/GenBank/DDBJ whole genome shotgun (WGS) entry which is preliminary data.</text>
</comment>
<accession>A0AAN7SFY9</accession>
<dbReference type="PANTHER" id="PTHR12993:SF11">
    <property type="entry name" value="N-ACETYLGLUCOSAMINYL-PHOSPHATIDYLINOSITOL DE-N-ACETYLASE"/>
    <property type="match status" value="1"/>
</dbReference>
<protein>
    <recommendedName>
        <fullName evidence="2">N-acetylglucosaminylphosphatidylinositol deacetylase</fullName>
        <ecNumber evidence="2">3.5.1.89</ecNumber>
    </recommendedName>
</protein>
<comment type="similarity">
    <text evidence="1">Belongs to the PIGL family.</text>
</comment>
<evidence type="ECO:0000256" key="2">
    <source>
        <dbReference type="ARBA" id="ARBA00012176"/>
    </source>
</evidence>
<keyword evidence="3" id="KW-1133">Transmembrane helix</keyword>
<keyword evidence="3" id="KW-0812">Transmembrane</keyword>
<dbReference type="InterPro" id="IPR003737">
    <property type="entry name" value="GlcNAc_PI_deacetylase-related"/>
</dbReference>
<sequence>MNSTLVGKMQSDLFMPDSWTALLIVLTDFLVLQFSYFLDYTKEALEHFFIAVIFYCLTCVFLYMAIAKWQILNFNKDVNNPRRVLLVTAHPDDECMFFGPTILNLTRRQGCTVYIMCLSKGDHYGMGKIRKNELYEACQVLGVNESCIVLQSHSLLPDSITKKWPVELIANMILDHVERYSIDTLITFDKHGVSQHLNHCSIYYAITYLVIEKNLPEDCKAYVLESINILRKFWLILDIPICYFLSRHRYILSMKDCNIVKMAMKKHESQLVWFRRLYLLFSRYILINTLQQVELTDLELEIELDD</sequence>
<dbReference type="AlphaFoldDB" id="A0AAN7SFY9"/>
<evidence type="ECO:0000313" key="4">
    <source>
        <dbReference type="EMBL" id="KAK4877769.1"/>
    </source>
</evidence>
<feature type="transmembrane region" description="Helical" evidence="3">
    <location>
        <begin position="44"/>
        <end position="66"/>
    </location>
</feature>
<organism evidence="4 5">
    <name type="scientific">Aquatica leii</name>
    <dbReference type="NCBI Taxonomy" id="1421715"/>
    <lineage>
        <taxon>Eukaryota</taxon>
        <taxon>Metazoa</taxon>
        <taxon>Ecdysozoa</taxon>
        <taxon>Arthropoda</taxon>
        <taxon>Hexapoda</taxon>
        <taxon>Insecta</taxon>
        <taxon>Pterygota</taxon>
        <taxon>Neoptera</taxon>
        <taxon>Endopterygota</taxon>
        <taxon>Coleoptera</taxon>
        <taxon>Polyphaga</taxon>
        <taxon>Elateriformia</taxon>
        <taxon>Elateroidea</taxon>
        <taxon>Lampyridae</taxon>
        <taxon>Luciolinae</taxon>
        <taxon>Aquatica</taxon>
    </lineage>
</organism>
<evidence type="ECO:0000256" key="3">
    <source>
        <dbReference type="SAM" id="Phobius"/>
    </source>
</evidence>
<proteinExistence type="inferred from homology"/>
<evidence type="ECO:0000313" key="5">
    <source>
        <dbReference type="Proteomes" id="UP001353858"/>
    </source>
</evidence>
<keyword evidence="3" id="KW-0472">Membrane</keyword>
<dbReference type="InterPro" id="IPR024078">
    <property type="entry name" value="LmbE-like_dom_sf"/>
</dbReference>
<keyword evidence="5" id="KW-1185">Reference proteome</keyword>